<evidence type="ECO:0000313" key="1">
    <source>
        <dbReference type="EMBL" id="SBQ63923.1"/>
    </source>
</evidence>
<dbReference type="EMBL" id="HAEB01017396">
    <property type="protein sequence ID" value="SBQ63923.1"/>
    <property type="molecule type" value="Transcribed_RNA"/>
</dbReference>
<gene>
    <name evidence="1" type="primary">CABZ01073954.1</name>
</gene>
<feature type="non-terminal residue" evidence="1">
    <location>
        <position position="67"/>
    </location>
</feature>
<reference evidence="1" key="2">
    <citation type="submission" date="2016-06" db="EMBL/GenBank/DDBJ databases">
        <title>The genome of a short-lived fish provides insights into sex chromosome evolution and the genetic control of aging.</title>
        <authorList>
            <person name="Reichwald K."/>
            <person name="Felder M."/>
            <person name="Petzold A."/>
            <person name="Koch P."/>
            <person name="Groth M."/>
            <person name="Platzer M."/>
        </authorList>
    </citation>
    <scope>NUCLEOTIDE SEQUENCE</scope>
    <source>
        <tissue evidence="1">Brain</tissue>
    </source>
</reference>
<proteinExistence type="predicted"/>
<protein>
    <submittedName>
        <fullName evidence="1">Fatty acid desaturase 6</fullName>
    </submittedName>
</protein>
<accession>A0A1A8FYH6</accession>
<sequence>MRLQKKVLESIFSCESISGLLLHREDGERKEEKGEEPSVTIKEFLSVDSSVDVRLQQLVLGRKQTAW</sequence>
<name>A0A1A8FYH6_9TELE</name>
<dbReference type="AlphaFoldDB" id="A0A1A8FYH6"/>
<reference evidence="1" key="1">
    <citation type="submission" date="2016-05" db="EMBL/GenBank/DDBJ databases">
        <authorList>
            <person name="Lavstsen T."/>
            <person name="Jespersen J.S."/>
        </authorList>
    </citation>
    <scope>NUCLEOTIDE SEQUENCE</scope>
    <source>
        <tissue evidence="1">Brain</tissue>
    </source>
</reference>
<organism evidence="1">
    <name type="scientific">Nothobranchius korthausae</name>
    <dbReference type="NCBI Taxonomy" id="1143690"/>
    <lineage>
        <taxon>Eukaryota</taxon>
        <taxon>Metazoa</taxon>
        <taxon>Chordata</taxon>
        <taxon>Craniata</taxon>
        <taxon>Vertebrata</taxon>
        <taxon>Euteleostomi</taxon>
        <taxon>Actinopterygii</taxon>
        <taxon>Neopterygii</taxon>
        <taxon>Teleostei</taxon>
        <taxon>Neoteleostei</taxon>
        <taxon>Acanthomorphata</taxon>
        <taxon>Ovalentaria</taxon>
        <taxon>Atherinomorphae</taxon>
        <taxon>Cyprinodontiformes</taxon>
        <taxon>Nothobranchiidae</taxon>
        <taxon>Nothobranchius</taxon>
    </lineage>
</organism>